<name>A0A4R1J8K6_9GAMM</name>
<keyword evidence="3" id="KW-1185">Reference proteome</keyword>
<proteinExistence type="predicted"/>
<evidence type="ECO:0000313" key="2">
    <source>
        <dbReference type="EMBL" id="TCK46923.1"/>
    </source>
</evidence>
<dbReference type="GO" id="GO:0016491">
    <property type="term" value="F:oxidoreductase activity"/>
    <property type="evidence" value="ECO:0007669"/>
    <property type="project" value="TreeGrafter"/>
</dbReference>
<dbReference type="EMBL" id="SMGD01000016">
    <property type="protein sequence ID" value="TCK46923.1"/>
    <property type="molecule type" value="Genomic_DNA"/>
</dbReference>
<dbReference type="GO" id="GO:0005829">
    <property type="term" value="C:cytosol"/>
    <property type="evidence" value="ECO:0007669"/>
    <property type="project" value="TreeGrafter"/>
</dbReference>
<dbReference type="RefSeq" id="WP_131913822.1">
    <property type="nucleotide sequence ID" value="NZ_OU594967.1"/>
</dbReference>
<accession>A0A4R1J8K6</accession>
<dbReference type="PANTHER" id="PTHR33336:SF1">
    <property type="entry name" value="(4S)-4-HYDROXY-5-PHOSPHONOOXYPENTANE-2,3-DIONE ISOMERASE"/>
    <property type="match status" value="1"/>
</dbReference>
<evidence type="ECO:0000259" key="1">
    <source>
        <dbReference type="PROSITE" id="PS51725"/>
    </source>
</evidence>
<sequence length="102" mass="12108">MFAMLVEINIKEGKESEFLEVFTRNHIGTRNEPGNVRFDVLRDPVVKTRFYAYEVYQSEQALSEHRTTAHYQRCVKELEPIMSQARSKRIFDWVLPEQPDES</sequence>
<dbReference type="PROSITE" id="PS51725">
    <property type="entry name" value="ABM"/>
    <property type="match status" value="1"/>
</dbReference>
<dbReference type="Proteomes" id="UP000295565">
    <property type="component" value="Unassembled WGS sequence"/>
</dbReference>
<dbReference type="PANTHER" id="PTHR33336">
    <property type="entry name" value="QUINOL MONOOXYGENASE YGIN-RELATED"/>
    <property type="match status" value="1"/>
</dbReference>
<dbReference type="NCBIfam" id="NF007791">
    <property type="entry name" value="PRK10486.1"/>
    <property type="match status" value="1"/>
</dbReference>
<dbReference type="AlphaFoldDB" id="A0A4R1J8K6"/>
<dbReference type="InterPro" id="IPR011008">
    <property type="entry name" value="Dimeric_a/b-barrel"/>
</dbReference>
<reference evidence="2 3" key="1">
    <citation type="submission" date="2019-03" db="EMBL/GenBank/DDBJ databases">
        <title>Genomic Encyclopedia of Type Strains, Phase IV (KMG-IV): sequencing the most valuable type-strain genomes for metagenomic binning, comparative biology and taxonomic classification.</title>
        <authorList>
            <person name="Goeker M."/>
        </authorList>
    </citation>
    <scope>NUCLEOTIDE SEQUENCE [LARGE SCALE GENOMIC DNA]</scope>
    <source>
        <strain evidence="2 3">DSM 18577</strain>
    </source>
</reference>
<evidence type="ECO:0000313" key="3">
    <source>
        <dbReference type="Proteomes" id="UP000295565"/>
    </source>
</evidence>
<feature type="domain" description="ABM" evidence="1">
    <location>
        <begin position="2"/>
        <end position="91"/>
    </location>
</feature>
<comment type="caution">
    <text evidence="2">The sequence shown here is derived from an EMBL/GenBank/DDBJ whole genome shotgun (WGS) entry which is preliminary data.</text>
</comment>
<gene>
    <name evidence="2" type="ORF">EV690_3072</name>
</gene>
<protein>
    <submittedName>
        <fullName evidence="2">Autoinducer 2-degrading protein</fullName>
    </submittedName>
</protein>
<organism evidence="2 3">
    <name type="scientific">Celerinatantimonas diazotrophica</name>
    <dbReference type="NCBI Taxonomy" id="412034"/>
    <lineage>
        <taxon>Bacteria</taxon>
        <taxon>Pseudomonadati</taxon>
        <taxon>Pseudomonadota</taxon>
        <taxon>Gammaproteobacteria</taxon>
        <taxon>Celerinatantimonadaceae</taxon>
        <taxon>Celerinatantimonas</taxon>
    </lineage>
</organism>
<dbReference type="Pfam" id="PF03992">
    <property type="entry name" value="ABM"/>
    <property type="match status" value="1"/>
</dbReference>
<dbReference type="OrthoDB" id="9812754at2"/>
<dbReference type="InterPro" id="IPR050744">
    <property type="entry name" value="AI-2_Isomerase_LsrG"/>
</dbReference>
<dbReference type="Gene3D" id="3.30.70.100">
    <property type="match status" value="1"/>
</dbReference>
<dbReference type="SUPFAM" id="SSF54909">
    <property type="entry name" value="Dimeric alpha+beta barrel"/>
    <property type="match status" value="1"/>
</dbReference>
<dbReference type="InterPro" id="IPR007138">
    <property type="entry name" value="ABM_dom"/>
</dbReference>